<accession>E9D7F4</accession>
<dbReference type="Proteomes" id="UP000002497">
    <property type="component" value="Unassembled WGS sequence"/>
</dbReference>
<reference evidence="2" key="1">
    <citation type="journal article" date="2010" name="Genome Res.">
        <title>Population genomic sequencing of Coccidioides fungi reveals recent hybridization and transposon control.</title>
        <authorList>
            <person name="Neafsey D.E."/>
            <person name="Barker B.M."/>
            <person name="Sharpton T.J."/>
            <person name="Stajich J.E."/>
            <person name="Park D.J."/>
            <person name="Whiston E."/>
            <person name="Hung C.-Y."/>
            <person name="McMahan C."/>
            <person name="White J."/>
            <person name="Sykes S."/>
            <person name="Heiman D."/>
            <person name="Young S."/>
            <person name="Zeng Q."/>
            <person name="Abouelleil A."/>
            <person name="Aftuck L."/>
            <person name="Bessette D."/>
            <person name="Brown A."/>
            <person name="FitzGerald M."/>
            <person name="Lui A."/>
            <person name="Macdonald J.P."/>
            <person name="Priest M."/>
            <person name="Orbach M.J."/>
            <person name="Galgiani J.N."/>
            <person name="Kirkland T.N."/>
            <person name="Cole G.T."/>
            <person name="Birren B.W."/>
            <person name="Henn M.R."/>
            <person name="Taylor J.W."/>
            <person name="Rounsley S.D."/>
        </authorList>
    </citation>
    <scope>NUCLEOTIDE SEQUENCE [LARGE SCALE GENOMIC DNA]</scope>
    <source>
        <strain evidence="2">RMSCC 757 / Silveira</strain>
    </source>
</reference>
<evidence type="ECO:0000313" key="1">
    <source>
        <dbReference type="EMBL" id="EFW17313.1"/>
    </source>
</evidence>
<keyword evidence="2" id="KW-1185">Reference proteome</keyword>
<dbReference type="EMBL" id="GL636494">
    <property type="protein sequence ID" value="EFW17313.1"/>
    <property type="molecule type" value="Genomic_DNA"/>
</dbReference>
<sequence>MEGQENNVHFSGSIITIEMSLQIMNWQGQVDKIFKKNYTDARHRNIKEI</sequence>
<protein>
    <submittedName>
        <fullName evidence="1">Predicted protein</fullName>
    </submittedName>
</protein>
<organism evidence="2">
    <name type="scientific">Coccidioides posadasii (strain RMSCC 757 / Silveira)</name>
    <name type="common">Valley fever fungus</name>
    <dbReference type="NCBI Taxonomy" id="443226"/>
    <lineage>
        <taxon>Eukaryota</taxon>
        <taxon>Fungi</taxon>
        <taxon>Dikarya</taxon>
        <taxon>Ascomycota</taxon>
        <taxon>Pezizomycotina</taxon>
        <taxon>Eurotiomycetes</taxon>
        <taxon>Eurotiomycetidae</taxon>
        <taxon>Onygenales</taxon>
        <taxon>Onygenaceae</taxon>
        <taxon>Coccidioides</taxon>
    </lineage>
</organism>
<reference evidence="2" key="2">
    <citation type="submission" date="2010-03" db="EMBL/GenBank/DDBJ databases">
        <title>The genome sequence of Coccidioides posadasii strain Silveira.</title>
        <authorList>
            <consortium name="The Broad Institute Genome Sequencing Center for Infectious Disease"/>
            <person name="Neafsey D."/>
            <person name="Orbach M."/>
            <person name="Henn M.R."/>
            <person name="Cole G.T."/>
            <person name="Galgiani J."/>
            <person name="Gardner M.J."/>
            <person name="Kirkland T.N."/>
            <person name="Taylor J.W."/>
            <person name="Young S.K."/>
            <person name="Zeng Q."/>
            <person name="Koehrsen M."/>
            <person name="Alvarado L."/>
            <person name="Berlin A."/>
            <person name="Borenstein D."/>
            <person name="Chapman S.B."/>
            <person name="Chen Z."/>
            <person name="Engels R."/>
            <person name="Freedman E."/>
            <person name="Gellesch M."/>
            <person name="Goldberg J."/>
            <person name="Griggs A."/>
            <person name="Gujja S."/>
            <person name="Heilman E."/>
            <person name="Heiman D."/>
            <person name="Howarth C."/>
            <person name="Jen D."/>
            <person name="Larson L."/>
            <person name="Mehta T."/>
            <person name="Neiman D."/>
            <person name="Park D."/>
            <person name="Pearson M."/>
            <person name="Richards J."/>
            <person name="Roberts A."/>
            <person name="Saif S."/>
            <person name="Shea T."/>
            <person name="Shenoy N."/>
            <person name="Sisk P."/>
            <person name="Stolte C."/>
            <person name="Sykes S."/>
            <person name="Walk T."/>
            <person name="White J."/>
            <person name="Yandava C."/>
            <person name="Haas B."/>
            <person name="Nusbaum C."/>
            <person name="Birren B."/>
        </authorList>
    </citation>
    <scope>NUCLEOTIDE SEQUENCE [LARGE SCALE GENOMIC DNA]</scope>
    <source>
        <strain evidence="2">RMSCC 757 / Silveira</strain>
    </source>
</reference>
<dbReference type="VEuPathDB" id="FungiDB:CPSG_05756"/>
<evidence type="ECO:0000313" key="2">
    <source>
        <dbReference type="Proteomes" id="UP000002497"/>
    </source>
</evidence>
<proteinExistence type="predicted"/>
<gene>
    <name evidence="1" type="ORF">CPSG_05756</name>
</gene>
<dbReference type="HOGENOM" id="CLU_3142984_0_0_1"/>
<name>E9D7F4_COCPS</name>
<dbReference type="AlphaFoldDB" id="E9D7F4"/>